<dbReference type="PANTHER" id="PTHR45686:SF4">
    <property type="entry name" value="ADP-RIBOSYLATION FACTOR GTPASE ACTIVATING PROTEIN 3, ISOFORM H"/>
    <property type="match status" value="1"/>
</dbReference>
<evidence type="ECO:0000313" key="8">
    <source>
        <dbReference type="Proteomes" id="UP001180020"/>
    </source>
</evidence>
<dbReference type="PANTHER" id="PTHR45686">
    <property type="entry name" value="ADP-RIBOSYLATION FACTOR GTPASE ACTIVATING PROTEIN 3, ISOFORM H-RELATED"/>
    <property type="match status" value="1"/>
</dbReference>
<feature type="domain" description="Arf-GAP" evidence="6">
    <location>
        <begin position="38"/>
        <end position="98"/>
    </location>
</feature>
<dbReference type="AlphaFoldDB" id="A0AAV9FCF7"/>
<evidence type="ECO:0000256" key="3">
    <source>
        <dbReference type="ARBA" id="ARBA00022771"/>
    </source>
</evidence>
<dbReference type="InterPro" id="IPR037278">
    <property type="entry name" value="ARFGAP/RecO"/>
</dbReference>
<sequence>MFRSSSRTNTFDDSWTGPRNMDEMIGAYIQRYRQLFFDAKSRKLKSRSENKMCFDFNAKNPTCTSVTYGIFLCIDCFTAHHSLDVHISFVRLGNKDFS</sequence>
<dbReference type="GO" id="GO:0000139">
    <property type="term" value="C:Golgi membrane"/>
    <property type="evidence" value="ECO:0007669"/>
    <property type="project" value="GOC"/>
</dbReference>
<dbReference type="Proteomes" id="UP001180020">
    <property type="component" value="Unassembled WGS sequence"/>
</dbReference>
<evidence type="ECO:0000256" key="2">
    <source>
        <dbReference type="ARBA" id="ARBA00022723"/>
    </source>
</evidence>
<evidence type="ECO:0000256" key="4">
    <source>
        <dbReference type="ARBA" id="ARBA00022833"/>
    </source>
</evidence>
<keyword evidence="3 5" id="KW-0863">Zinc-finger</keyword>
<dbReference type="PRINTS" id="PR00405">
    <property type="entry name" value="REVINTRACTNG"/>
</dbReference>
<dbReference type="InterPro" id="IPR001164">
    <property type="entry name" value="ArfGAP_dom"/>
</dbReference>
<protein>
    <submittedName>
        <fullName evidence="7">ADP-ribosylation factor GTPase-activating protein AGD8</fullName>
    </submittedName>
</protein>
<evidence type="ECO:0000256" key="5">
    <source>
        <dbReference type="PROSITE-ProRule" id="PRU00288"/>
    </source>
</evidence>
<organism evidence="7 8">
    <name type="scientific">Acorus calamus</name>
    <name type="common">Sweet flag</name>
    <dbReference type="NCBI Taxonomy" id="4465"/>
    <lineage>
        <taxon>Eukaryota</taxon>
        <taxon>Viridiplantae</taxon>
        <taxon>Streptophyta</taxon>
        <taxon>Embryophyta</taxon>
        <taxon>Tracheophyta</taxon>
        <taxon>Spermatophyta</taxon>
        <taxon>Magnoliopsida</taxon>
        <taxon>Liliopsida</taxon>
        <taxon>Acoraceae</taxon>
        <taxon>Acorus</taxon>
    </lineage>
</organism>
<dbReference type="Pfam" id="PF01412">
    <property type="entry name" value="ArfGap"/>
    <property type="match status" value="1"/>
</dbReference>
<evidence type="ECO:0000313" key="7">
    <source>
        <dbReference type="EMBL" id="KAK1322013.1"/>
    </source>
</evidence>
<dbReference type="InterPro" id="IPR038508">
    <property type="entry name" value="ArfGAP_dom_sf"/>
</dbReference>
<dbReference type="GO" id="GO:0008270">
    <property type="term" value="F:zinc ion binding"/>
    <property type="evidence" value="ECO:0007669"/>
    <property type="project" value="UniProtKB-KW"/>
</dbReference>
<gene>
    <name evidence="7" type="primary">AGD8</name>
    <name evidence="7" type="ORF">QJS10_CPA03g01510</name>
</gene>
<keyword evidence="8" id="KW-1185">Reference proteome</keyword>
<keyword evidence="4" id="KW-0862">Zinc</keyword>
<keyword evidence="2" id="KW-0479">Metal-binding</keyword>
<dbReference type="GO" id="GO:0048205">
    <property type="term" value="P:COPI coating of Golgi vesicle"/>
    <property type="evidence" value="ECO:0007669"/>
    <property type="project" value="TreeGrafter"/>
</dbReference>
<reference evidence="7" key="2">
    <citation type="submission" date="2023-06" db="EMBL/GenBank/DDBJ databases">
        <authorList>
            <person name="Ma L."/>
            <person name="Liu K.-W."/>
            <person name="Li Z."/>
            <person name="Hsiao Y.-Y."/>
            <person name="Qi Y."/>
            <person name="Fu T."/>
            <person name="Tang G."/>
            <person name="Zhang D."/>
            <person name="Sun W.-H."/>
            <person name="Liu D.-K."/>
            <person name="Li Y."/>
            <person name="Chen G.-Z."/>
            <person name="Liu X.-D."/>
            <person name="Liao X.-Y."/>
            <person name="Jiang Y.-T."/>
            <person name="Yu X."/>
            <person name="Hao Y."/>
            <person name="Huang J."/>
            <person name="Zhao X.-W."/>
            <person name="Ke S."/>
            <person name="Chen Y.-Y."/>
            <person name="Wu W.-L."/>
            <person name="Hsu J.-L."/>
            <person name="Lin Y.-F."/>
            <person name="Huang M.-D."/>
            <person name="Li C.-Y."/>
            <person name="Huang L."/>
            <person name="Wang Z.-W."/>
            <person name="Zhao X."/>
            <person name="Zhong W.-Y."/>
            <person name="Peng D.-H."/>
            <person name="Ahmad S."/>
            <person name="Lan S."/>
            <person name="Zhang J.-S."/>
            <person name="Tsai W.-C."/>
            <person name="Van De Peer Y."/>
            <person name="Liu Z.-J."/>
        </authorList>
    </citation>
    <scope>NUCLEOTIDE SEQUENCE</scope>
    <source>
        <strain evidence="7">CP</strain>
        <tissue evidence="7">Leaves</tissue>
    </source>
</reference>
<dbReference type="EMBL" id="JAUJYO010000003">
    <property type="protein sequence ID" value="KAK1322013.1"/>
    <property type="molecule type" value="Genomic_DNA"/>
</dbReference>
<comment type="caution">
    <text evidence="7">The sequence shown here is derived from an EMBL/GenBank/DDBJ whole genome shotgun (WGS) entry which is preliminary data.</text>
</comment>
<evidence type="ECO:0000256" key="1">
    <source>
        <dbReference type="ARBA" id="ARBA00022468"/>
    </source>
</evidence>
<dbReference type="Gene3D" id="1.10.220.150">
    <property type="entry name" value="Arf GTPase activating protein"/>
    <property type="match status" value="1"/>
</dbReference>
<reference evidence="7" key="1">
    <citation type="journal article" date="2023" name="Nat. Commun.">
        <title>Diploid and tetraploid genomes of Acorus and the evolution of monocots.</title>
        <authorList>
            <person name="Ma L."/>
            <person name="Liu K.W."/>
            <person name="Li Z."/>
            <person name="Hsiao Y.Y."/>
            <person name="Qi Y."/>
            <person name="Fu T."/>
            <person name="Tang G.D."/>
            <person name="Zhang D."/>
            <person name="Sun W.H."/>
            <person name="Liu D.K."/>
            <person name="Li Y."/>
            <person name="Chen G.Z."/>
            <person name="Liu X.D."/>
            <person name="Liao X.Y."/>
            <person name="Jiang Y.T."/>
            <person name="Yu X."/>
            <person name="Hao Y."/>
            <person name="Huang J."/>
            <person name="Zhao X.W."/>
            <person name="Ke S."/>
            <person name="Chen Y.Y."/>
            <person name="Wu W.L."/>
            <person name="Hsu J.L."/>
            <person name="Lin Y.F."/>
            <person name="Huang M.D."/>
            <person name="Li C.Y."/>
            <person name="Huang L."/>
            <person name="Wang Z.W."/>
            <person name="Zhao X."/>
            <person name="Zhong W.Y."/>
            <person name="Peng D.H."/>
            <person name="Ahmad S."/>
            <person name="Lan S."/>
            <person name="Zhang J.S."/>
            <person name="Tsai W.C."/>
            <person name="Van de Peer Y."/>
            <person name="Liu Z.J."/>
        </authorList>
    </citation>
    <scope>NUCLEOTIDE SEQUENCE</scope>
    <source>
        <strain evidence="7">CP</strain>
    </source>
</reference>
<dbReference type="SUPFAM" id="SSF57863">
    <property type="entry name" value="ArfGap/RecO-like zinc finger"/>
    <property type="match status" value="1"/>
</dbReference>
<evidence type="ECO:0000259" key="6">
    <source>
        <dbReference type="PROSITE" id="PS50115"/>
    </source>
</evidence>
<accession>A0AAV9FCF7</accession>
<proteinExistence type="predicted"/>
<dbReference type="PROSITE" id="PS50115">
    <property type="entry name" value="ARFGAP"/>
    <property type="match status" value="1"/>
</dbReference>
<name>A0AAV9FCF7_ACOCL</name>
<keyword evidence="1" id="KW-0343">GTPase activation</keyword>
<dbReference type="GO" id="GO:0005096">
    <property type="term" value="F:GTPase activator activity"/>
    <property type="evidence" value="ECO:0007669"/>
    <property type="project" value="UniProtKB-KW"/>
</dbReference>